<organism evidence="9 10">
    <name type="scientific">Stylonychia lemnae</name>
    <name type="common">Ciliate</name>
    <dbReference type="NCBI Taxonomy" id="5949"/>
    <lineage>
        <taxon>Eukaryota</taxon>
        <taxon>Sar</taxon>
        <taxon>Alveolata</taxon>
        <taxon>Ciliophora</taxon>
        <taxon>Intramacronucleata</taxon>
        <taxon>Spirotrichea</taxon>
        <taxon>Stichotrichia</taxon>
        <taxon>Sporadotrichida</taxon>
        <taxon>Oxytrichidae</taxon>
        <taxon>Stylonychinae</taxon>
        <taxon>Stylonychia</taxon>
    </lineage>
</organism>
<dbReference type="GO" id="GO:0016579">
    <property type="term" value="P:protein deubiquitination"/>
    <property type="evidence" value="ECO:0007669"/>
    <property type="project" value="InterPro"/>
</dbReference>
<keyword evidence="7" id="KW-0175">Coiled coil</keyword>
<dbReference type="InterPro" id="IPR028889">
    <property type="entry name" value="USP"/>
</dbReference>
<dbReference type="AlphaFoldDB" id="A0A078AFF0"/>
<dbReference type="Pfam" id="PF00443">
    <property type="entry name" value="UCH"/>
    <property type="match status" value="1"/>
</dbReference>
<reference evidence="9 10" key="1">
    <citation type="submission" date="2014-06" db="EMBL/GenBank/DDBJ databases">
        <authorList>
            <person name="Swart Estienne"/>
        </authorList>
    </citation>
    <scope>NUCLEOTIDE SEQUENCE [LARGE SCALE GENOMIC DNA]</scope>
    <source>
        <strain evidence="9 10">130c</strain>
    </source>
</reference>
<dbReference type="EMBL" id="CCKQ01008786">
    <property type="protein sequence ID" value="CDW80252.1"/>
    <property type="molecule type" value="Genomic_DNA"/>
</dbReference>
<evidence type="ECO:0000256" key="6">
    <source>
        <dbReference type="ARBA" id="ARBA00022807"/>
    </source>
</evidence>
<dbReference type="SUPFAM" id="SSF54001">
    <property type="entry name" value="Cysteine proteinases"/>
    <property type="match status" value="1"/>
</dbReference>
<dbReference type="GO" id="GO:0061136">
    <property type="term" value="P:regulation of proteasomal protein catabolic process"/>
    <property type="evidence" value="ECO:0007669"/>
    <property type="project" value="TreeGrafter"/>
</dbReference>
<name>A0A078AFF0_STYLE</name>
<dbReference type="InterPro" id="IPR003903">
    <property type="entry name" value="UIM_dom"/>
</dbReference>
<evidence type="ECO:0000313" key="9">
    <source>
        <dbReference type="EMBL" id="CDW80252.1"/>
    </source>
</evidence>
<dbReference type="Gene3D" id="3.90.70.10">
    <property type="entry name" value="Cysteine proteinases"/>
    <property type="match status" value="1"/>
</dbReference>
<dbReference type="InterPro" id="IPR044635">
    <property type="entry name" value="UBP14-like"/>
</dbReference>
<evidence type="ECO:0000256" key="3">
    <source>
        <dbReference type="ARBA" id="ARBA00022670"/>
    </source>
</evidence>
<proteinExistence type="predicted"/>
<accession>A0A078AFF0</accession>
<keyword evidence="5 9" id="KW-0378">Hydrolase</keyword>
<dbReference type="InterPro" id="IPR038765">
    <property type="entry name" value="Papain-like_cys_pep_sf"/>
</dbReference>
<feature type="coiled-coil region" evidence="7">
    <location>
        <begin position="527"/>
        <end position="554"/>
    </location>
</feature>
<dbReference type="PROSITE" id="PS50235">
    <property type="entry name" value="USP_3"/>
    <property type="match status" value="1"/>
</dbReference>
<dbReference type="PROSITE" id="PS00972">
    <property type="entry name" value="USP_1"/>
    <property type="match status" value="1"/>
</dbReference>
<evidence type="ECO:0000256" key="1">
    <source>
        <dbReference type="ARBA" id="ARBA00000707"/>
    </source>
</evidence>
<protein>
    <recommendedName>
        <fullName evidence="2">ubiquitinyl hydrolase 1</fullName>
        <ecNumber evidence="2">3.4.19.12</ecNumber>
    </recommendedName>
</protein>
<dbReference type="InParanoid" id="A0A078AFF0"/>
<evidence type="ECO:0000259" key="8">
    <source>
        <dbReference type="PROSITE" id="PS50235"/>
    </source>
</evidence>
<keyword evidence="10" id="KW-1185">Reference proteome</keyword>
<dbReference type="GO" id="GO:0004843">
    <property type="term" value="F:cysteine-type deubiquitinase activity"/>
    <property type="evidence" value="ECO:0007669"/>
    <property type="project" value="UniProtKB-EC"/>
</dbReference>
<dbReference type="Proteomes" id="UP000039865">
    <property type="component" value="Unassembled WGS sequence"/>
</dbReference>
<comment type="catalytic activity">
    <reaction evidence="1">
        <text>Thiol-dependent hydrolysis of ester, thioester, amide, peptide and isopeptide bonds formed by the C-terminal Gly of ubiquitin (a 76-residue protein attached to proteins as an intracellular targeting signal).</text>
        <dbReference type="EC" id="3.4.19.12"/>
    </reaction>
</comment>
<dbReference type="OrthoDB" id="2420415at2759"/>
<dbReference type="SMART" id="SM00726">
    <property type="entry name" value="UIM"/>
    <property type="match status" value="2"/>
</dbReference>
<dbReference type="OMA" id="RIVESYQ"/>
<dbReference type="GO" id="GO:0043161">
    <property type="term" value="P:proteasome-mediated ubiquitin-dependent protein catabolic process"/>
    <property type="evidence" value="ECO:0007669"/>
    <property type="project" value="InterPro"/>
</dbReference>
<sequence>MEHSRRIREVVDIIQCTNDQAKQALVICQWDLLIPSNYLLKSNFDTFSEDEQFKKVIAESISMQEKKENQTGLNAISNEDAEIAKAIEASLEQNKGSMSQYEPLNPEQRRREDNVPCGLQNIGNTCYFNSLLQFYYTIPSFVQSIMDFDDKEDLSNINKNQALDQEIDLQFEKRIKAARNLIRQMKILFSFMARSDKKYADPTGVLKAIVDDFGNPVEIGDQKDIGEFNSTFLSRISEGLNSKVLIAKQYQERMNIEERKEESNINANGDGNQIVQDIDMNNSSIMEGEPYIQDTDMQDESKDHQLIKQASSLSPAKSKIEEEGGVVGENFFGKIHSFITYKDKNDIIQSQDTNETFIEILMSVLGTKELYEAWENSYKDFIEDYKSTEVDWIVKIPKILCMQLNRLSFEQGNPVKKLDPLIVEKTIYVDRFLIQNKEKSEMIRQTVSNLRDKIKHLERCLTDYKKFNGSEYNISKILELATAFFKEQGKADESFKQMPEVESFNPFQQGQIPANAQDLVNSLQKYADQTSQQIISMESQIENITNQIKKAYSQMNNNPYHLHAMCIHDGNAYGGHYYALIYDRFNKKWRKFNDIRVTDISEEDVFKEANGGHGQMTAYWLVYVSDETACEMEKSDIYRYKATEGQQIDKLHIFSRMIPGDINLIVSEDNQKLQQEILSYQATQTVKLIQKSYDQKYAEIQTLKDQIQEMNNQIKNQNAALNKPIQPPSQGGMNQNMSIFRYLLAQNEENILKKILLDICYREINEISLFVLDQNDPIIKKIQAMIINQSPRYPKDGPFLTQGEQIKYDKHRSDYQTISSDRRFIIEVLQNLQDYNLIDAIQMVKRVFGLKGGFSQANQYSKVQKDSCRVAGLALITQINKLLIDNEPSNDKIGLHLLAIFTASHLLDPSDIHKIQLFINLDTSIQNLRIILENKGLLSDFQYILSLLKTKNEIDYSKLSQLGNLRIETNQDQEKNVQDILNDEIDKTWIPIFEDFSNLINKEDRYQSLLDKFKIQYKPWINIHFTLMQHKKHLSPVEYLEQEKANGNDLIAYLNQT</sequence>
<evidence type="ECO:0000256" key="7">
    <source>
        <dbReference type="SAM" id="Coils"/>
    </source>
</evidence>
<gene>
    <name evidence="9" type="primary">Contig10435.g11132</name>
    <name evidence="9" type="ORF">STYLEM_9248</name>
</gene>
<evidence type="ECO:0000256" key="4">
    <source>
        <dbReference type="ARBA" id="ARBA00022786"/>
    </source>
</evidence>
<feature type="domain" description="USP" evidence="8">
    <location>
        <begin position="117"/>
        <end position="626"/>
    </location>
</feature>
<dbReference type="PANTHER" id="PTHR43982:SF6">
    <property type="entry name" value="UBIQUITIN CARBOXYL-TERMINAL HYDROLASE 2-RELATED"/>
    <property type="match status" value="1"/>
</dbReference>
<keyword evidence="4" id="KW-0833">Ubl conjugation pathway</keyword>
<evidence type="ECO:0000256" key="5">
    <source>
        <dbReference type="ARBA" id="ARBA00022801"/>
    </source>
</evidence>
<keyword evidence="6" id="KW-0788">Thiol protease</keyword>
<evidence type="ECO:0000313" key="10">
    <source>
        <dbReference type="Proteomes" id="UP000039865"/>
    </source>
</evidence>
<keyword evidence="3" id="KW-0645">Protease</keyword>
<dbReference type="InterPro" id="IPR001394">
    <property type="entry name" value="Peptidase_C19_UCH"/>
</dbReference>
<dbReference type="PROSITE" id="PS00973">
    <property type="entry name" value="USP_2"/>
    <property type="match status" value="1"/>
</dbReference>
<dbReference type="EC" id="3.4.19.12" evidence="2"/>
<feature type="coiled-coil region" evidence="7">
    <location>
        <begin position="693"/>
        <end position="720"/>
    </location>
</feature>
<evidence type="ECO:0000256" key="2">
    <source>
        <dbReference type="ARBA" id="ARBA00012759"/>
    </source>
</evidence>
<dbReference type="PROSITE" id="PS50330">
    <property type="entry name" value="UIM"/>
    <property type="match status" value="1"/>
</dbReference>
<dbReference type="InterPro" id="IPR018200">
    <property type="entry name" value="USP_CS"/>
</dbReference>
<dbReference type="PANTHER" id="PTHR43982">
    <property type="entry name" value="UBIQUITIN CARBOXYL-TERMINAL HYDROLASE"/>
    <property type="match status" value="1"/>
</dbReference>
<dbReference type="GO" id="GO:0070628">
    <property type="term" value="F:proteasome binding"/>
    <property type="evidence" value="ECO:0007669"/>
    <property type="project" value="TreeGrafter"/>
</dbReference>